<dbReference type="Pfam" id="PF02687">
    <property type="entry name" value="FtsX"/>
    <property type="match status" value="2"/>
</dbReference>
<dbReference type="STRING" id="1300341.I595_2811"/>
<keyword evidence="5 6" id="KW-0472">Membrane</keyword>
<feature type="domain" description="ABC3 transporter permease C-terminal" evidence="7">
    <location>
        <begin position="672"/>
        <end position="784"/>
    </location>
</feature>
<protein>
    <submittedName>
        <fullName evidence="9">ABC transporter, permease protein</fullName>
    </submittedName>
</protein>
<comment type="caution">
    <text evidence="9">The sequence shown here is derived from an EMBL/GenBank/DDBJ whole genome shotgun (WGS) entry which is preliminary data.</text>
</comment>
<dbReference type="OrthoDB" id="8740261at2"/>
<evidence type="ECO:0000256" key="2">
    <source>
        <dbReference type="ARBA" id="ARBA00022475"/>
    </source>
</evidence>
<sequence>MLKNYLKIAWRSLWKNKGFSVLNIFGLAIGITCACLILLWVEDEVNYDSVFPKQDLLYYVPTNQTFEGEVYTYNVTPGPLAKDLKEEVPGIAKSAATFGEEMLLTNGETVINRFGRYVQPDFLDMFNLEFLEGEKDKALSTPDGIVLTKKTAIALFGTDKNVLNKVLQLNSEFSFTVRGIIKDLPSTVTYKFDWLIPFQRFQLGQDNMAWAQQYGGNFADTFVELTPNTDFKTVDSKVRKMIASKIEYDTEVPNEAFLHSIKDWHLRSEFKEGKIVGGKITLVRSLAFIALIILLIACINFMNLSTARSGKRANEVGVRKVLGSSKKRLVGQFLTESMILSAMSAMLSVVLVVLLLPSFNTLVEKQIELRLSEPIHILSLLGITLICGLLAGWYPALYLSSFRPAHVLKGGDKNQGSATIIRKGLVVAQFAVSIVFIICSTIIYQQIQHVSTRDVGYSKGTLLNLPVSGNMIEKFQPIKEEMIASGLIQNVALTNANMLTGGFNGQGYRWQGDQNTENVLIRYRFVSPNFFSTVGLNLLEGRSFNNDVTIDSTNVIITQSFAKLMGEDSAIGKTITEEDINYNVIGVVNDYVYGDVYGNNNTGPVIFYSYSDNANTMYVNLKANVSSADALAVVQNVLKKYNPAFPFEYRFENDLFNSRFRNEELVGDLAKIFAILAIIISCLGLFGLAAYTAEQRKKEIGVRKVLGSSVSGIVRLLSKDFMRLVLIALFIAIPLAWWFMSKWLESFAYKVTIDLWVFAIAGAVAISIALFTVSFQAIKAAVANPVKSLRTE</sequence>
<proteinExistence type="predicted"/>
<feature type="domain" description="ABC3 transporter permease C-terminal" evidence="7">
    <location>
        <begin position="288"/>
        <end position="401"/>
    </location>
</feature>
<feature type="transmembrane region" description="Helical" evidence="6">
    <location>
        <begin position="333"/>
        <end position="355"/>
    </location>
</feature>
<dbReference type="RefSeq" id="WP_054559837.1">
    <property type="nucleotide sequence ID" value="NZ_LDJX01000006.1"/>
</dbReference>
<dbReference type="GO" id="GO:0005886">
    <property type="term" value="C:plasma membrane"/>
    <property type="evidence" value="ECO:0007669"/>
    <property type="project" value="UniProtKB-SubCell"/>
</dbReference>
<reference evidence="9 10" key="1">
    <citation type="submission" date="2015-09" db="EMBL/GenBank/DDBJ databases">
        <title>Genome sequence of the marine flavobacterium Croceitalea dokdonensis DOKDO 023 that contains proton- and sodium-pumping rhodopsins.</title>
        <authorList>
            <person name="Kwon S.-K."/>
            <person name="Lee H.K."/>
            <person name="Kwak M.-J."/>
            <person name="Kim J.F."/>
        </authorList>
    </citation>
    <scope>NUCLEOTIDE SEQUENCE [LARGE SCALE GENOMIC DNA]</scope>
    <source>
        <strain evidence="9 10">DOKDO 023</strain>
    </source>
</reference>
<evidence type="ECO:0000256" key="1">
    <source>
        <dbReference type="ARBA" id="ARBA00004651"/>
    </source>
</evidence>
<evidence type="ECO:0000313" key="10">
    <source>
        <dbReference type="Proteomes" id="UP000050280"/>
    </source>
</evidence>
<feature type="transmembrane region" description="Helical" evidence="6">
    <location>
        <begin position="375"/>
        <end position="399"/>
    </location>
</feature>
<feature type="domain" description="MacB-like periplasmic core" evidence="8">
    <location>
        <begin position="20"/>
        <end position="240"/>
    </location>
</feature>
<keyword evidence="2" id="KW-1003">Cell membrane</keyword>
<dbReference type="PANTHER" id="PTHR30572">
    <property type="entry name" value="MEMBRANE COMPONENT OF TRANSPORTER-RELATED"/>
    <property type="match status" value="1"/>
</dbReference>
<dbReference type="InterPro" id="IPR025857">
    <property type="entry name" value="MacB_PCD"/>
</dbReference>
<dbReference type="PROSITE" id="PS51257">
    <property type="entry name" value="PROKAR_LIPOPROTEIN"/>
    <property type="match status" value="1"/>
</dbReference>
<dbReference type="InterPro" id="IPR003838">
    <property type="entry name" value="ABC3_permease_C"/>
</dbReference>
<feature type="transmembrane region" description="Helical" evidence="6">
    <location>
        <begin position="721"/>
        <end position="740"/>
    </location>
</feature>
<feature type="transmembrane region" description="Helical" evidence="6">
    <location>
        <begin position="672"/>
        <end position="693"/>
    </location>
</feature>
<evidence type="ECO:0000256" key="4">
    <source>
        <dbReference type="ARBA" id="ARBA00022989"/>
    </source>
</evidence>
<organism evidence="9 10">
    <name type="scientific">Croceitalea dokdonensis DOKDO 023</name>
    <dbReference type="NCBI Taxonomy" id="1300341"/>
    <lineage>
        <taxon>Bacteria</taxon>
        <taxon>Pseudomonadati</taxon>
        <taxon>Bacteroidota</taxon>
        <taxon>Flavobacteriia</taxon>
        <taxon>Flavobacteriales</taxon>
        <taxon>Flavobacteriaceae</taxon>
        <taxon>Croceitalea</taxon>
    </lineage>
</organism>
<evidence type="ECO:0000256" key="3">
    <source>
        <dbReference type="ARBA" id="ARBA00022692"/>
    </source>
</evidence>
<dbReference type="PATRIC" id="fig|1300341.3.peg.2967"/>
<keyword evidence="3 6" id="KW-0812">Transmembrane</keyword>
<dbReference type="Pfam" id="PF12704">
    <property type="entry name" value="MacB_PCD"/>
    <property type="match status" value="2"/>
</dbReference>
<keyword evidence="10" id="KW-1185">Reference proteome</keyword>
<evidence type="ECO:0000256" key="5">
    <source>
        <dbReference type="ARBA" id="ARBA00023136"/>
    </source>
</evidence>
<accession>A0A0P7AC78</accession>
<dbReference type="EMBL" id="LDJX01000006">
    <property type="protein sequence ID" value="KPM30834.1"/>
    <property type="molecule type" value="Genomic_DNA"/>
</dbReference>
<dbReference type="Proteomes" id="UP000050280">
    <property type="component" value="Unassembled WGS sequence"/>
</dbReference>
<dbReference type="InterPro" id="IPR050250">
    <property type="entry name" value="Macrolide_Exporter_MacB"/>
</dbReference>
<dbReference type="GO" id="GO:0022857">
    <property type="term" value="F:transmembrane transporter activity"/>
    <property type="evidence" value="ECO:0007669"/>
    <property type="project" value="TreeGrafter"/>
</dbReference>
<feature type="domain" description="MacB-like periplasmic core" evidence="8">
    <location>
        <begin position="431"/>
        <end position="635"/>
    </location>
</feature>
<feature type="transmembrane region" description="Helical" evidence="6">
    <location>
        <begin position="21"/>
        <end position="41"/>
    </location>
</feature>
<evidence type="ECO:0000259" key="7">
    <source>
        <dbReference type="Pfam" id="PF02687"/>
    </source>
</evidence>
<evidence type="ECO:0000256" key="6">
    <source>
        <dbReference type="SAM" id="Phobius"/>
    </source>
</evidence>
<feature type="transmembrane region" description="Helical" evidence="6">
    <location>
        <begin position="282"/>
        <end position="302"/>
    </location>
</feature>
<feature type="transmembrane region" description="Helical" evidence="6">
    <location>
        <begin position="420"/>
        <end position="444"/>
    </location>
</feature>
<dbReference type="AlphaFoldDB" id="A0A0P7AC78"/>
<name>A0A0P7AC78_9FLAO</name>
<comment type="subcellular location">
    <subcellularLocation>
        <location evidence="1">Cell membrane</location>
        <topology evidence="1">Multi-pass membrane protein</topology>
    </subcellularLocation>
</comment>
<dbReference type="PANTHER" id="PTHR30572:SF18">
    <property type="entry name" value="ABC-TYPE MACROLIDE FAMILY EXPORT SYSTEM PERMEASE COMPONENT 2"/>
    <property type="match status" value="1"/>
</dbReference>
<evidence type="ECO:0000259" key="8">
    <source>
        <dbReference type="Pfam" id="PF12704"/>
    </source>
</evidence>
<keyword evidence="4 6" id="KW-1133">Transmembrane helix</keyword>
<gene>
    <name evidence="9" type="ORF">I595_2811</name>
</gene>
<feature type="transmembrane region" description="Helical" evidence="6">
    <location>
        <begin position="755"/>
        <end position="778"/>
    </location>
</feature>
<evidence type="ECO:0000313" key="9">
    <source>
        <dbReference type="EMBL" id="KPM30834.1"/>
    </source>
</evidence>